<name>A0A0P1AJS9_PLAHL</name>
<dbReference type="RefSeq" id="XP_024577843.1">
    <property type="nucleotide sequence ID" value="XM_024727246.1"/>
</dbReference>
<dbReference type="Proteomes" id="UP000054928">
    <property type="component" value="Unassembled WGS sequence"/>
</dbReference>
<evidence type="ECO:0000313" key="1">
    <source>
        <dbReference type="EMBL" id="CEG41474.1"/>
    </source>
</evidence>
<dbReference type="AlphaFoldDB" id="A0A0P1AJS9"/>
<dbReference type="EMBL" id="CCYD01000553">
    <property type="protein sequence ID" value="CEG41474.1"/>
    <property type="molecule type" value="Genomic_DNA"/>
</dbReference>
<proteinExistence type="predicted"/>
<sequence length="64" mass="7215">MVATSLDVVDRTGFYVFGKYDFYEQHWGMEFHPVETNPLGKTPKIATCSACPVGNTRHVSYAED</sequence>
<evidence type="ECO:0000313" key="2">
    <source>
        <dbReference type="Proteomes" id="UP000054928"/>
    </source>
</evidence>
<reference evidence="2" key="1">
    <citation type="submission" date="2014-09" db="EMBL/GenBank/DDBJ databases">
        <authorList>
            <person name="Sharma Rahul"/>
            <person name="Thines Marco"/>
        </authorList>
    </citation>
    <scope>NUCLEOTIDE SEQUENCE [LARGE SCALE GENOMIC DNA]</scope>
</reference>
<accession>A0A0P1AJS9</accession>
<dbReference type="GeneID" id="36406871"/>
<keyword evidence="2" id="KW-1185">Reference proteome</keyword>
<organism evidence="1 2">
    <name type="scientific">Plasmopara halstedii</name>
    <name type="common">Downy mildew of sunflower</name>
    <dbReference type="NCBI Taxonomy" id="4781"/>
    <lineage>
        <taxon>Eukaryota</taxon>
        <taxon>Sar</taxon>
        <taxon>Stramenopiles</taxon>
        <taxon>Oomycota</taxon>
        <taxon>Peronosporomycetes</taxon>
        <taxon>Peronosporales</taxon>
        <taxon>Peronosporaceae</taxon>
        <taxon>Plasmopara</taxon>
    </lineage>
</organism>
<protein>
    <submittedName>
        <fullName evidence="1">Uncharacterized protein</fullName>
    </submittedName>
</protein>